<proteinExistence type="predicted"/>
<keyword evidence="1" id="KW-1133">Transmembrane helix</keyword>
<gene>
    <name evidence="2" type="ORF">CIK59_15225</name>
</gene>
<dbReference type="Proteomes" id="UP000217881">
    <property type="component" value="Unassembled WGS sequence"/>
</dbReference>
<sequence length="119" mass="13458">MTMKRKTHPLVLVLIYLGMITIFILLFHDPRFTAKETTVSGGPGQDSVDIADTRVRCESITMLGWPTDRAYPDEDTQSSNSWDADLPSMSAEAYDAFSADFQQECTERRADQRADQHEP</sequence>
<protein>
    <submittedName>
        <fullName evidence="2">Uncharacterized protein</fullName>
    </submittedName>
</protein>
<keyword evidence="1" id="KW-0472">Membrane</keyword>
<dbReference type="AlphaFoldDB" id="A0A2A3ZMF7"/>
<keyword evidence="1" id="KW-0812">Transmembrane</keyword>
<organism evidence="2 3">
    <name type="scientific">Brevibacterium aurantiacum</name>
    <dbReference type="NCBI Taxonomy" id="273384"/>
    <lineage>
        <taxon>Bacteria</taxon>
        <taxon>Bacillati</taxon>
        <taxon>Actinomycetota</taxon>
        <taxon>Actinomycetes</taxon>
        <taxon>Micrococcales</taxon>
        <taxon>Brevibacteriaceae</taxon>
        <taxon>Brevibacterium</taxon>
    </lineage>
</organism>
<reference evidence="2 3" key="1">
    <citation type="journal article" date="2017" name="Elife">
        <title>Extensive horizontal gene transfer in cheese-associated bacteria.</title>
        <authorList>
            <person name="Bonham K.S."/>
            <person name="Wolfe B.E."/>
            <person name="Dutton R.J."/>
        </authorList>
    </citation>
    <scope>NUCLEOTIDE SEQUENCE [LARGE SCALE GENOMIC DNA]</scope>
    <source>
        <strain evidence="2 3">738_8</strain>
    </source>
</reference>
<evidence type="ECO:0000313" key="3">
    <source>
        <dbReference type="Proteomes" id="UP000217881"/>
    </source>
</evidence>
<accession>A0A2A3ZMF7</accession>
<evidence type="ECO:0000256" key="1">
    <source>
        <dbReference type="SAM" id="Phobius"/>
    </source>
</evidence>
<comment type="caution">
    <text evidence="2">The sequence shown here is derived from an EMBL/GenBank/DDBJ whole genome shotgun (WGS) entry which is preliminary data.</text>
</comment>
<evidence type="ECO:0000313" key="2">
    <source>
        <dbReference type="EMBL" id="PCC52716.1"/>
    </source>
</evidence>
<feature type="transmembrane region" description="Helical" evidence="1">
    <location>
        <begin position="7"/>
        <end position="27"/>
    </location>
</feature>
<dbReference type="EMBL" id="NRHA01000019">
    <property type="protein sequence ID" value="PCC52716.1"/>
    <property type="molecule type" value="Genomic_DNA"/>
</dbReference>
<name>A0A2A3ZMF7_BREAU</name>